<dbReference type="PANTHER" id="PTHR34580">
    <property type="match status" value="1"/>
</dbReference>
<organism evidence="5 6">
    <name type="scientific">Janibacter alkaliphilus</name>
    <dbReference type="NCBI Taxonomy" id="1069963"/>
    <lineage>
        <taxon>Bacteria</taxon>
        <taxon>Bacillati</taxon>
        <taxon>Actinomycetota</taxon>
        <taxon>Actinomycetes</taxon>
        <taxon>Micrococcales</taxon>
        <taxon>Intrasporangiaceae</taxon>
        <taxon>Janibacter</taxon>
    </lineage>
</organism>
<sequence>MASTSARTLRLLSLLQTHRFWPGAELAGRLEVSERTLRRDVDRLRELGYPVRSSRGLEGGYQLGSGGALPPLVVDEEEAIAIVVALGQTASLTAGSLGDATLSALSKVVQVLPPRLRRRAETLRAASAQATFREGPEVAASTLGALAQAIRDTERVRFGYTSRGGEAPGERRGRHVEPHHLVAVWQRWYLLAFDVERADWRSFRLDRMGEVTGTKGRFRPREVPGGDPVEHVRSRMSRRERGEPTVVTVEGEVAAVQKEIGRWASVGDAGVGRCRVEITQTPMWTVLTLGAMERDFVVQSAPDEVREALVRWGRRFAEVSERGPGGAGGDVS</sequence>
<comment type="caution">
    <text evidence="5">The sequence shown here is derived from an EMBL/GenBank/DDBJ whole genome shotgun (WGS) entry which is preliminary data.</text>
</comment>
<dbReference type="InterPro" id="IPR051534">
    <property type="entry name" value="CBASS_pafABC_assoc_protein"/>
</dbReference>
<keyword evidence="1" id="KW-0805">Transcription regulation</keyword>
<dbReference type="EMBL" id="JACBZX010000001">
    <property type="protein sequence ID" value="NYG36135.1"/>
    <property type="molecule type" value="Genomic_DNA"/>
</dbReference>
<dbReference type="InterPro" id="IPR018356">
    <property type="entry name" value="Tscrpt_reg_HTH_DeoR_CS"/>
</dbReference>
<dbReference type="Pfam" id="PF08279">
    <property type="entry name" value="HTH_11"/>
    <property type="match status" value="1"/>
</dbReference>
<evidence type="ECO:0000313" key="5">
    <source>
        <dbReference type="EMBL" id="NYG36135.1"/>
    </source>
</evidence>
<evidence type="ECO:0000256" key="3">
    <source>
        <dbReference type="ARBA" id="ARBA00023163"/>
    </source>
</evidence>
<evidence type="ECO:0000256" key="1">
    <source>
        <dbReference type="ARBA" id="ARBA00023015"/>
    </source>
</evidence>
<accession>A0A852XCE2</accession>
<keyword evidence="2 5" id="KW-0238">DNA-binding</keyword>
<protein>
    <submittedName>
        <fullName evidence="5">Putative DNA-binding transcriptional regulator YafY</fullName>
    </submittedName>
</protein>
<evidence type="ECO:0000256" key="2">
    <source>
        <dbReference type="ARBA" id="ARBA00023125"/>
    </source>
</evidence>
<dbReference type="PROSITE" id="PS52050">
    <property type="entry name" value="WYL"/>
    <property type="match status" value="1"/>
</dbReference>
<dbReference type="AlphaFoldDB" id="A0A852XCE2"/>
<dbReference type="Proteomes" id="UP000592181">
    <property type="component" value="Unassembled WGS sequence"/>
</dbReference>
<dbReference type="PANTHER" id="PTHR34580:SF3">
    <property type="entry name" value="PROTEIN PAFB"/>
    <property type="match status" value="1"/>
</dbReference>
<evidence type="ECO:0000259" key="4">
    <source>
        <dbReference type="PROSITE" id="PS51000"/>
    </source>
</evidence>
<dbReference type="InterPro" id="IPR013196">
    <property type="entry name" value="HTH_11"/>
</dbReference>
<keyword evidence="3" id="KW-0804">Transcription</keyword>
<dbReference type="Pfam" id="PF13280">
    <property type="entry name" value="WYL"/>
    <property type="match status" value="1"/>
</dbReference>
<dbReference type="PROSITE" id="PS51000">
    <property type="entry name" value="HTH_DEOR_2"/>
    <property type="match status" value="1"/>
</dbReference>
<dbReference type="InterPro" id="IPR036388">
    <property type="entry name" value="WH-like_DNA-bd_sf"/>
</dbReference>
<proteinExistence type="predicted"/>
<feature type="domain" description="HTH deoR-type" evidence="4">
    <location>
        <begin position="4"/>
        <end position="59"/>
    </location>
</feature>
<reference evidence="5 6" key="1">
    <citation type="submission" date="2020-07" db="EMBL/GenBank/DDBJ databases">
        <title>Sequencing the genomes of 1000 actinobacteria strains.</title>
        <authorList>
            <person name="Klenk H.-P."/>
        </authorList>
    </citation>
    <scope>NUCLEOTIDE SEQUENCE [LARGE SCALE GENOMIC DNA]</scope>
    <source>
        <strain evidence="5 6">DSM 24723</strain>
    </source>
</reference>
<dbReference type="GO" id="GO:0003677">
    <property type="term" value="F:DNA binding"/>
    <property type="evidence" value="ECO:0007669"/>
    <property type="project" value="UniProtKB-KW"/>
</dbReference>
<keyword evidence="6" id="KW-1185">Reference proteome</keyword>
<dbReference type="GO" id="GO:0003700">
    <property type="term" value="F:DNA-binding transcription factor activity"/>
    <property type="evidence" value="ECO:0007669"/>
    <property type="project" value="InterPro"/>
</dbReference>
<name>A0A852XCE2_9MICO</name>
<dbReference type="InterPro" id="IPR036390">
    <property type="entry name" value="WH_DNA-bd_sf"/>
</dbReference>
<dbReference type="InterPro" id="IPR026881">
    <property type="entry name" value="WYL_dom"/>
</dbReference>
<dbReference type="PROSITE" id="PS00894">
    <property type="entry name" value="HTH_DEOR_1"/>
    <property type="match status" value="1"/>
</dbReference>
<dbReference type="InterPro" id="IPR001034">
    <property type="entry name" value="DeoR_HTH"/>
</dbReference>
<dbReference type="Gene3D" id="1.10.10.10">
    <property type="entry name" value="Winged helix-like DNA-binding domain superfamily/Winged helix DNA-binding domain"/>
    <property type="match status" value="1"/>
</dbReference>
<dbReference type="RefSeq" id="WP_179461694.1">
    <property type="nucleotide sequence ID" value="NZ_JACBZX010000001.1"/>
</dbReference>
<gene>
    <name evidence="5" type="ORF">BJY28_000604</name>
</gene>
<dbReference type="SUPFAM" id="SSF46785">
    <property type="entry name" value="Winged helix' DNA-binding domain"/>
    <property type="match status" value="1"/>
</dbReference>
<evidence type="ECO:0000313" key="6">
    <source>
        <dbReference type="Proteomes" id="UP000592181"/>
    </source>
</evidence>